<dbReference type="AlphaFoldDB" id="A0A2H8TZF0"/>
<dbReference type="InterPro" id="IPR012337">
    <property type="entry name" value="RNaseH-like_sf"/>
</dbReference>
<keyword evidence="5" id="KW-0539">Nucleus</keyword>
<dbReference type="InterPro" id="IPR052035">
    <property type="entry name" value="ZnF_BED_domain_contain"/>
</dbReference>
<evidence type="ECO:0000256" key="2">
    <source>
        <dbReference type="ARBA" id="ARBA00022723"/>
    </source>
</evidence>
<dbReference type="InterPro" id="IPR007021">
    <property type="entry name" value="DUF659"/>
</dbReference>
<evidence type="ECO:0000256" key="5">
    <source>
        <dbReference type="ARBA" id="ARBA00023242"/>
    </source>
</evidence>
<evidence type="ECO:0000256" key="4">
    <source>
        <dbReference type="ARBA" id="ARBA00022833"/>
    </source>
</evidence>
<evidence type="ECO:0000256" key="1">
    <source>
        <dbReference type="ARBA" id="ARBA00004123"/>
    </source>
</evidence>
<sequence>MNVTSPNFKIPSRRDISRRLEGKYKLFQDLFKNELNKVKYISLTMDIWTDIHTQSYLGVTVHFEKNSKLASGLLGVIDLQERHTSQYIADTLNEVCKQWDISLENITAIVTDGAANITKAVDLLFGNPNNKRHIPCFAHTLNLVAQNAISSVTDLSLLINNVISIITWFKHSVVASDELRKVSNSKLIQEVPTRWNSTF</sequence>
<dbReference type="PANTHER" id="PTHR46481">
    <property type="entry name" value="ZINC FINGER BED DOMAIN-CONTAINING PROTEIN 4"/>
    <property type="match status" value="1"/>
</dbReference>
<keyword evidence="3" id="KW-0863">Zinc-finger</keyword>
<feature type="domain" description="DUF659" evidence="6">
    <location>
        <begin position="36"/>
        <end position="150"/>
    </location>
</feature>
<proteinExistence type="predicted"/>
<name>A0A2H8TZF0_9HEMI</name>
<dbReference type="OrthoDB" id="6614444at2759"/>
<protein>
    <submittedName>
        <fullName evidence="7">Putative AC9 transposase</fullName>
    </submittedName>
</protein>
<dbReference type="Pfam" id="PF04937">
    <property type="entry name" value="DUF659"/>
    <property type="match status" value="1"/>
</dbReference>
<evidence type="ECO:0000313" key="7">
    <source>
        <dbReference type="EMBL" id="MBW19644.1"/>
    </source>
</evidence>
<organism evidence="7">
    <name type="scientific">Melanaphis sacchari</name>
    <dbReference type="NCBI Taxonomy" id="742174"/>
    <lineage>
        <taxon>Eukaryota</taxon>
        <taxon>Metazoa</taxon>
        <taxon>Ecdysozoa</taxon>
        <taxon>Arthropoda</taxon>
        <taxon>Hexapoda</taxon>
        <taxon>Insecta</taxon>
        <taxon>Pterygota</taxon>
        <taxon>Neoptera</taxon>
        <taxon>Paraneoptera</taxon>
        <taxon>Hemiptera</taxon>
        <taxon>Sternorrhyncha</taxon>
        <taxon>Aphidomorpha</taxon>
        <taxon>Aphidoidea</taxon>
        <taxon>Aphididae</taxon>
        <taxon>Aphidini</taxon>
        <taxon>Melanaphis</taxon>
    </lineage>
</organism>
<keyword evidence="4" id="KW-0862">Zinc</keyword>
<comment type="subcellular location">
    <subcellularLocation>
        <location evidence="1">Nucleus</location>
    </subcellularLocation>
</comment>
<dbReference type="EMBL" id="GFXV01007839">
    <property type="protein sequence ID" value="MBW19644.1"/>
    <property type="molecule type" value="Transcribed_RNA"/>
</dbReference>
<dbReference type="SUPFAM" id="SSF53098">
    <property type="entry name" value="Ribonuclease H-like"/>
    <property type="match status" value="1"/>
</dbReference>
<reference evidence="7" key="1">
    <citation type="submission" date="2017-10" db="EMBL/GenBank/DDBJ databases">
        <title>Transcriptome Assembly of Sugarcane Aphid Adults.</title>
        <authorList>
            <person name="Scully E.D."/>
            <person name="Palmer N.A."/>
            <person name="Geib S.M."/>
            <person name="Sarath G."/>
            <person name="Sattler S.E."/>
        </authorList>
    </citation>
    <scope>NUCLEOTIDE SEQUENCE</scope>
    <source>
        <tissue evidence="7">Whole body</tissue>
    </source>
</reference>
<dbReference type="PANTHER" id="PTHR46481:SF10">
    <property type="entry name" value="ZINC FINGER BED DOMAIN-CONTAINING PROTEIN 39"/>
    <property type="match status" value="1"/>
</dbReference>
<keyword evidence="2" id="KW-0479">Metal-binding</keyword>
<evidence type="ECO:0000259" key="6">
    <source>
        <dbReference type="Pfam" id="PF04937"/>
    </source>
</evidence>
<evidence type="ECO:0000256" key="3">
    <source>
        <dbReference type="ARBA" id="ARBA00022771"/>
    </source>
</evidence>
<dbReference type="GO" id="GO:0008270">
    <property type="term" value="F:zinc ion binding"/>
    <property type="evidence" value="ECO:0007669"/>
    <property type="project" value="UniProtKB-KW"/>
</dbReference>
<dbReference type="GO" id="GO:0005634">
    <property type="term" value="C:nucleus"/>
    <property type="evidence" value="ECO:0007669"/>
    <property type="project" value="UniProtKB-SubCell"/>
</dbReference>
<accession>A0A2H8TZF0</accession>
<gene>
    <name evidence="7" type="primary">TRAC9</name>
</gene>